<dbReference type="InterPro" id="IPR057644">
    <property type="entry name" value="Beta-prop_WDR75_2nd"/>
</dbReference>
<evidence type="ECO:0000256" key="7">
    <source>
        <dbReference type="PROSITE-ProRule" id="PRU00221"/>
    </source>
</evidence>
<reference evidence="9 10" key="1">
    <citation type="journal article" date="2023" name="Hortic Res">
        <title>Pangenome of water caltrop reveals structural variations and asymmetric subgenome divergence after allopolyploidization.</title>
        <authorList>
            <person name="Zhang X."/>
            <person name="Chen Y."/>
            <person name="Wang L."/>
            <person name="Yuan Y."/>
            <person name="Fang M."/>
            <person name="Shi L."/>
            <person name="Lu R."/>
            <person name="Comes H.P."/>
            <person name="Ma Y."/>
            <person name="Chen Y."/>
            <person name="Huang G."/>
            <person name="Zhou Y."/>
            <person name="Zheng Z."/>
            <person name="Qiu Y."/>
        </authorList>
    </citation>
    <scope>NUCLEOTIDE SEQUENCE [LARGE SCALE GENOMIC DNA]</scope>
    <source>
        <strain evidence="9">F231</strain>
    </source>
</reference>
<dbReference type="EMBL" id="JAXQNO010000015">
    <property type="protein sequence ID" value="KAK4783578.1"/>
    <property type="molecule type" value="Genomic_DNA"/>
</dbReference>
<keyword evidence="4 7" id="KW-0853">WD repeat</keyword>
<evidence type="ECO:0000313" key="10">
    <source>
        <dbReference type="Proteomes" id="UP001346149"/>
    </source>
</evidence>
<name>A0AAN7LIA4_TRANT</name>
<comment type="caution">
    <text evidence="9">The sequence shown here is derived from an EMBL/GenBank/DDBJ whole genome shotgun (WGS) entry which is preliminary data.</text>
</comment>
<gene>
    <name evidence="9" type="ORF">SAY86_007952</name>
</gene>
<dbReference type="SUPFAM" id="SSF50978">
    <property type="entry name" value="WD40 repeat-like"/>
    <property type="match status" value="1"/>
</dbReference>
<keyword evidence="3" id="KW-0698">rRNA processing</keyword>
<dbReference type="InterPro" id="IPR015943">
    <property type="entry name" value="WD40/YVTN_repeat-like_dom_sf"/>
</dbReference>
<dbReference type="SMART" id="SM00320">
    <property type="entry name" value="WD40"/>
    <property type="match status" value="6"/>
</dbReference>
<keyword evidence="5" id="KW-0677">Repeat</keyword>
<comment type="subcellular location">
    <subcellularLocation>
        <location evidence="1">Nucleus</location>
        <location evidence="1">Nucleolus</location>
    </subcellularLocation>
</comment>
<dbReference type="Proteomes" id="UP001346149">
    <property type="component" value="Unassembled WGS sequence"/>
</dbReference>
<evidence type="ECO:0000256" key="4">
    <source>
        <dbReference type="ARBA" id="ARBA00022574"/>
    </source>
</evidence>
<evidence type="ECO:0000256" key="2">
    <source>
        <dbReference type="ARBA" id="ARBA00022517"/>
    </source>
</evidence>
<feature type="domain" description="WD repeat-containing protein 75 second beta-propeller" evidence="8">
    <location>
        <begin position="379"/>
        <end position="630"/>
    </location>
</feature>
<evidence type="ECO:0000259" key="8">
    <source>
        <dbReference type="Pfam" id="PF23769"/>
    </source>
</evidence>
<proteinExistence type="predicted"/>
<keyword evidence="2" id="KW-0690">Ribosome biogenesis</keyword>
<dbReference type="InterPro" id="IPR001680">
    <property type="entry name" value="WD40_rpt"/>
</dbReference>
<protein>
    <recommendedName>
        <fullName evidence="8">WD repeat-containing protein 75 second beta-propeller domain-containing protein</fullName>
    </recommendedName>
</protein>
<dbReference type="PROSITE" id="PS50294">
    <property type="entry name" value="WD_REPEATS_REGION"/>
    <property type="match status" value="1"/>
</dbReference>
<evidence type="ECO:0000256" key="1">
    <source>
        <dbReference type="ARBA" id="ARBA00004604"/>
    </source>
</evidence>
<dbReference type="PANTHER" id="PTHR45176:SF1">
    <property type="entry name" value="TRANSDUCIN FAMILY PROTEIN _ WD-40 REPEAT FAMILY PROTEIN-RELATED"/>
    <property type="match status" value="1"/>
</dbReference>
<dbReference type="AlphaFoldDB" id="A0AAN7LIA4"/>
<dbReference type="PANTHER" id="PTHR45176">
    <property type="entry name" value="TRANSDUCIN FAMILY PROTEIN / WD-40 REPEAT FAMILY PROTEIN-RELATED"/>
    <property type="match status" value="1"/>
</dbReference>
<evidence type="ECO:0000256" key="5">
    <source>
        <dbReference type="ARBA" id="ARBA00022737"/>
    </source>
</evidence>
<dbReference type="Pfam" id="PF23869">
    <property type="entry name" value="Beta-prop_WDR75_1st"/>
    <property type="match status" value="2"/>
</dbReference>
<dbReference type="Pfam" id="PF23769">
    <property type="entry name" value="Beta-prop_WDR75_2nd"/>
    <property type="match status" value="1"/>
</dbReference>
<keyword evidence="6" id="KW-0539">Nucleus</keyword>
<accession>A0AAN7LIA4</accession>
<organism evidence="9 10">
    <name type="scientific">Trapa natans</name>
    <name type="common">Water chestnut</name>
    <dbReference type="NCBI Taxonomy" id="22666"/>
    <lineage>
        <taxon>Eukaryota</taxon>
        <taxon>Viridiplantae</taxon>
        <taxon>Streptophyta</taxon>
        <taxon>Embryophyta</taxon>
        <taxon>Tracheophyta</taxon>
        <taxon>Spermatophyta</taxon>
        <taxon>Magnoliopsida</taxon>
        <taxon>eudicotyledons</taxon>
        <taxon>Gunneridae</taxon>
        <taxon>Pentapetalae</taxon>
        <taxon>rosids</taxon>
        <taxon>malvids</taxon>
        <taxon>Myrtales</taxon>
        <taxon>Lythraceae</taxon>
        <taxon>Trapa</taxon>
    </lineage>
</organism>
<dbReference type="PROSITE" id="PS50082">
    <property type="entry name" value="WD_REPEATS_2"/>
    <property type="match status" value="1"/>
</dbReference>
<evidence type="ECO:0000313" key="9">
    <source>
        <dbReference type="EMBL" id="KAK4783578.1"/>
    </source>
</evidence>
<sequence>MIRGGRSYVSTSPAFSNDAKRLLVCTGSTVSIFSTLTGLQVASLDGHTALVTSVIVVPASSPGSRILCYCWTSSLDGTICYWDFSVPEMIKKIDVHLPIFSMVIPTLLKTPADSERSSDLYAYISAQNINKSERPKPLIGQLRKFNLTKSFIGGITLKETQRPEIITVCPSGRFFGILSKNKLIIWKVPDKESDQAILKKIVLHHTKKFSVLAFHPSQRLVAAGDVTGRILIWRGFGNKTFGKPMKYDEDNPGVRGDDDAESCSTWHWHPTDINVISFSSDGAYLYSGGTEGVLVVWQLDTGKKKFLPRIGSPLLYFVDSPDPTLASISCADNQILLLKMPYLGIMKSISGIKLPFYAPEAFKVMCAGYAFDRAGVVALRTEDFHIQIYSLLNDREISEVVVCERNHQPADEITVVVTLVTLSQDGSVMSTVEVRLPEEDIGGLTCLKFWTSTSQNNQFELSTVIYEPHRDSHVSSVAFRPNRPMAVTTSESCDFKLWVCNDGTHRKNELKPSSGWVCYAVGSYKRRPLTAAAFSGDGSVLAVAADTAITLWDPDRNELVGVLGNTLGPIKALSFIGQSEYIVAASGGPKSQLSVWNMSQFTISWSYMLQVEAVASDQNSSTFAVLALLPKSVIQSKETTFVGRDGIILLFDVKQPQPVASWSVTKAEGGGLAFVEANQLEDDISPGTRKHGLLAFINGQHEYVLFDPFNDQELVEHSVLVRKSPAAEETVYAGYASLYGELPEFDWKKNQKAASEVVIMPSERPWETIFSGSSHTLPPLTKLCGAFLEALLQKRPAAVEKS</sequence>
<evidence type="ECO:0000256" key="6">
    <source>
        <dbReference type="ARBA" id="ARBA00023242"/>
    </source>
</evidence>
<dbReference type="Gene3D" id="2.130.10.10">
    <property type="entry name" value="YVTN repeat-like/Quinoprotein amine dehydrogenase"/>
    <property type="match status" value="3"/>
</dbReference>
<evidence type="ECO:0000256" key="3">
    <source>
        <dbReference type="ARBA" id="ARBA00022552"/>
    </source>
</evidence>
<dbReference type="InterPro" id="IPR036322">
    <property type="entry name" value="WD40_repeat_dom_sf"/>
</dbReference>
<feature type="repeat" description="WD" evidence="7">
    <location>
        <begin position="266"/>
        <end position="307"/>
    </location>
</feature>
<keyword evidence="10" id="KW-1185">Reference proteome</keyword>